<dbReference type="Pfam" id="PF13641">
    <property type="entry name" value="Glyco_tranf_2_3"/>
    <property type="match status" value="1"/>
</dbReference>
<proteinExistence type="inferred from homology"/>
<evidence type="ECO:0000256" key="2">
    <source>
        <dbReference type="ARBA" id="ARBA00022676"/>
    </source>
</evidence>
<dbReference type="Proteomes" id="UP000201613">
    <property type="component" value="Unassembled WGS sequence"/>
</dbReference>
<dbReference type="SUPFAM" id="SSF53448">
    <property type="entry name" value="Nucleotide-diphospho-sugar transferases"/>
    <property type="match status" value="1"/>
</dbReference>
<keyword evidence="2" id="KW-0328">Glycosyltransferase</keyword>
<evidence type="ECO:0000313" key="5">
    <source>
        <dbReference type="Proteomes" id="UP000201613"/>
    </source>
</evidence>
<dbReference type="AlphaFoldDB" id="A0A238LDS3"/>
<dbReference type="Gene3D" id="3.90.550.10">
    <property type="entry name" value="Spore Coat Polysaccharide Biosynthesis Protein SpsA, Chain A"/>
    <property type="match status" value="1"/>
</dbReference>
<sequence length="407" mass="44735">MTDLSVSVVVVSRGRPAALRRCLTGLGQLYYPRFEVIVVADPQGLSAITDWSGQIKTVGFDEANISAARNLGIAQAAGDIVAFIDDDAVPEPTWLDYLAAAFASPDVSAAGGFVRGRNGISFQWKARVAQSDATTRDLPVDEQQVTIHQNAPGRAAKTEGTNMAVRRDILARMGGFDPAFRFYLDETDLNLRLGMAETRTAFVPLAQVHHGFAASARRRDDRVPLSLFEIGASHAAFLRRHGAGLDALALRDAERAAQRARLLRHMVAGRLEPRDVGRLLDGFDSGWIDGAARPMEALPEIGVAETDFLPMTVRTGRGHRVMSGRRRDRKALLQEAEQAVAAGERITLVILSHTARRHRVQFTDGGVWLQSGGQFGASNRDENSFRLWRFDDRVHQEISNLSHLRKI</sequence>
<comment type="similarity">
    <text evidence="1">Belongs to the glycosyltransferase 2 family.</text>
</comment>
<evidence type="ECO:0000256" key="3">
    <source>
        <dbReference type="ARBA" id="ARBA00022679"/>
    </source>
</evidence>
<dbReference type="PANTHER" id="PTHR43179">
    <property type="entry name" value="RHAMNOSYLTRANSFERASE WBBL"/>
    <property type="match status" value="1"/>
</dbReference>
<dbReference type="EMBL" id="FXZK01000001">
    <property type="protein sequence ID" value="SMY07106.1"/>
    <property type="molecule type" value="Genomic_DNA"/>
</dbReference>
<dbReference type="OrthoDB" id="153025at2"/>
<dbReference type="RefSeq" id="WP_093991192.1">
    <property type="nucleotide sequence ID" value="NZ_FXZK01000001.1"/>
</dbReference>
<evidence type="ECO:0000313" key="4">
    <source>
        <dbReference type="EMBL" id="SMY07106.1"/>
    </source>
</evidence>
<dbReference type="GO" id="GO:0016757">
    <property type="term" value="F:glycosyltransferase activity"/>
    <property type="evidence" value="ECO:0007669"/>
    <property type="project" value="UniProtKB-KW"/>
</dbReference>
<accession>A0A238LDS3</accession>
<gene>
    <name evidence="4" type="ORF">LOM8899_01238</name>
</gene>
<reference evidence="4 5" key="1">
    <citation type="submission" date="2017-05" db="EMBL/GenBank/DDBJ databases">
        <authorList>
            <person name="Song R."/>
            <person name="Chenine A.L."/>
            <person name="Ruprecht R.M."/>
        </authorList>
    </citation>
    <scope>NUCLEOTIDE SEQUENCE [LARGE SCALE GENOMIC DNA]</scope>
    <source>
        <strain evidence="4 5">CECT 8899</strain>
    </source>
</reference>
<evidence type="ECO:0000256" key="1">
    <source>
        <dbReference type="ARBA" id="ARBA00006739"/>
    </source>
</evidence>
<keyword evidence="3 4" id="KW-0808">Transferase</keyword>
<keyword evidence="5" id="KW-1185">Reference proteome</keyword>
<dbReference type="InterPro" id="IPR029044">
    <property type="entry name" value="Nucleotide-diphossugar_trans"/>
</dbReference>
<protein>
    <submittedName>
        <fullName evidence="4">Putative glycosyl transferase</fullName>
    </submittedName>
</protein>
<dbReference type="PANTHER" id="PTHR43179:SF12">
    <property type="entry name" value="GALACTOFURANOSYLTRANSFERASE GLFT2"/>
    <property type="match status" value="1"/>
</dbReference>
<organism evidence="4 5">
    <name type="scientific">Flavimaricola marinus</name>
    <dbReference type="NCBI Taxonomy" id="1819565"/>
    <lineage>
        <taxon>Bacteria</taxon>
        <taxon>Pseudomonadati</taxon>
        <taxon>Pseudomonadota</taxon>
        <taxon>Alphaproteobacteria</taxon>
        <taxon>Rhodobacterales</taxon>
        <taxon>Paracoccaceae</taxon>
        <taxon>Flavimaricola</taxon>
    </lineage>
</organism>
<name>A0A238LDS3_9RHOB</name>